<dbReference type="InterPro" id="IPR003180">
    <property type="entry name" value="MPG"/>
</dbReference>
<comment type="similarity">
    <text evidence="1 5">Belongs to the DNA glycosylase MPG family.</text>
</comment>
<comment type="caution">
    <text evidence="6">The sequence shown here is derived from an EMBL/GenBank/DDBJ whole genome shotgun (WGS) entry which is preliminary data.</text>
</comment>
<dbReference type="RefSeq" id="WP_315734673.1">
    <property type="nucleotide sequence ID" value="NZ_JAVYII010000007.1"/>
</dbReference>
<protein>
    <recommendedName>
        <fullName evidence="5">Putative 3-methyladenine DNA glycosylase</fullName>
        <ecNumber evidence="5">3.2.2.-</ecNumber>
    </recommendedName>
</protein>
<evidence type="ECO:0000313" key="7">
    <source>
        <dbReference type="Proteomes" id="UP001268542"/>
    </source>
</evidence>
<evidence type="ECO:0000256" key="2">
    <source>
        <dbReference type="ARBA" id="ARBA00022763"/>
    </source>
</evidence>
<dbReference type="NCBIfam" id="TIGR00567">
    <property type="entry name" value="3mg"/>
    <property type="match status" value="1"/>
</dbReference>
<name>A0ABU3PZJ4_9ACTN</name>
<dbReference type="InterPro" id="IPR011034">
    <property type="entry name" value="Formyl_transferase-like_C_sf"/>
</dbReference>
<evidence type="ECO:0000313" key="6">
    <source>
        <dbReference type="EMBL" id="MDT9594688.1"/>
    </source>
</evidence>
<dbReference type="InterPro" id="IPR036995">
    <property type="entry name" value="MPG_sf"/>
</dbReference>
<gene>
    <name evidence="6" type="ORF">RDV89_16500</name>
</gene>
<dbReference type="CDD" id="cd00540">
    <property type="entry name" value="AAG"/>
    <property type="match status" value="1"/>
</dbReference>
<dbReference type="SUPFAM" id="SSF50486">
    <property type="entry name" value="FMT C-terminal domain-like"/>
    <property type="match status" value="1"/>
</dbReference>
<organism evidence="6 7">
    <name type="scientific">Nocardioides imazamoxiresistens</name>
    <dbReference type="NCBI Taxonomy" id="3231893"/>
    <lineage>
        <taxon>Bacteria</taxon>
        <taxon>Bacillati</taxon>
        <taxon>Actinomycetota</taxon>
        <taxon>Actinomycetes</taxon>
        <taxon>Propionibacteriales</taxon>
        <taxon>Nocardioidaceae</taxon>
        <taxon>Nocardioides</taxon>
    </lineage>
</organism>
<keyword evidence="4 5" id="KW-0234">DNA repair</keyword>
<dbReference type="Proteomes" id="UP001268542">
    <property type="component" value="Unassembled WGS sequence"/>
</dbReference>
<keyword evidence="3 5" id="KW-0378">Hydrolase</keyword>
<reference evidence="6 7" key="1">
    <citation type="submission" date="2023-08" db="EMBL/GenBank/DDBJ databases">
        <title>Nocardioides seae sp. nov., a bacterium isolated from a soil.</title>
        <authorList>
            <person name="Wang X."/>
        </authorList>
    </citation>
    <scope>NUCLEOTIDE SEQUENCE [LARGE SCALE GENOMIC DNA]</scope>
    <source>
        <strain evidence="6 7">YZH12</strain>
    </source>
</reference>
<dbReference type="EC" id="3.2.2.-" evidence="5"/>
<sequence length="202" mass="21981">MTTSGLRDELTQPVEQAAVALLGCAVVAGPVRVRITEVEAYDGETDPASHAWRGPTDRNRTMFGPAGHAYVYLSYGMHHCLNVVAGHEGHGCGVLLRAGEVVAGHDVVGRVRPEVPPQRWARGPGLLTRCLGVDRSFDGTDLLAGTGPLRLERHDTPDPEMILAGPRVGVGREQERPWRFFLAGDPTVSSYRRQTPRRRTSS</sequence>
<evidence type="ECO:0000256" key="3">
    <source>
        <dbReference type="ARBA" id="ARBA00022801"/>
    </source>
</evidence>
<keyword evidence="7" id="KW-1185">Reference proteome</keyword>
<proteinExistence type="inferred from homology"/>
<evidence type="ECO:0000256" key="5">
    <source>
        <dbReference type="HAMAP-Rule" id="MF_00527"/>
    </source>
</evidence>
<accession>A0ABU3PZJ4</accession>
<dbReference type="PANTHER" id="PTHR10429:SF0">
    <property type="entry name" value="DNA-3-METHYLADENINE GLYCOSYLASE"/>
    <property type="match status" value="1"/>
</dbReference>
<dbReference type="EMBL" id="JAVYII010000007">
    <property type="protein sequence ID" value="MDT9594688.1"/>
    <property type="molecule type" value="Genomic_DNA"/>
</dbReference>
<dbReference type="HAMAP" id="MF_00527">
    <property type="entry name" value="3MGH"/>
    <property type="match status" value="1"/>
</dbReference>
<dbReference type="Pfam" id="PF02245">
    <property type="entry name" value="Pur_DNA_glyco"/>
    <property type="match status" value="1"/>
</dbReference>
<dbReference type="Gene3D" id="3.10.300.10">
    <property type="entry name" value="Methylpurine-DNA glycosylase (MPG)"/>
    <property type="match status" value="1"/>
</dbReference>
<dbReference type="PANTHER" id="PTHR10429">
    <property type="entry name" value="DNA-3-METHYLADENINE GLYCOSYLASE"/>
    <property type="match status" value="1"/>
</dbReference>
<keyword evidence="2 5" id="KW-0227">DNA damage</keyword>
<evidence type="ECO:0000256" key="1">
    <source>
        <dbReference type="ARBA" id="ARBA00009232"/>
    </source>
</evidence>
<keyword evidence="6" id="KW-0326">Glycosidase</keyword>
<evidence type="ECO:0000256" key="4">
    <source>
        <dbReference type="ARBA" id="ARBA00023204"/>
    </source>
</evidence>
<dbReference type="GO" id="GO:0016798">
    <property type="term" value="F:hydrolase activity, acting on glycosyl bonds"/>
    <property type="evidence" value="ECO:0007669"/>
    <property type="project" value="UniProtKB-KW"/>
</dbReference>
<dbReference type="NCBIfam" id="NF002003">
    <property type="entry name" value="PRK00802.1-3"/>
    <property type="match status" value="1"/>
</dbReference>